<evidence type="ECO:0000259" key="11">
    <source>
        <dbReference type="Pfam" id="PF07992"/>
    </source>
</evidence>
<dbReference type="CDD" id="cd02803">
    <property type="entry name" value="OYE_like_FMN_family"/>
    <property type="match status" value="1"/>
</dbReference>
<dbReference type="GO" id="GO:0016491">
    <property type="term" value="F:oxidoreductase activity"/>
    <property type="evidence" value="ECO:0007669"/>
    <property type="project" value="UniProtKB-KW"/>
</dbReference>
<feature type="domain" description="NADH:flavin oxidoreductase/NADH oxidase N-terminal" evidence="10">
    <location>
        <begin position="6"/>
        <end position="330"/>
    </location>
</feature>
<keyword evidence="4" id="KW-0285">Flavoprotein</keyword>
<evidence type="ECO:0000259" key="10">
    <source>
        <dbReference type="Pfam" id="PF00724"/>
    </source>
</evidence>
<keyword evidence="7" id="KW-0560">Oxidoreductase</keyword>
<dbReference type="GO" id="GO:0051536">
    <property type="term" value="F:iron-sulfur cluster binding"/>
    <property type="evidence" value="ECO:0007669"/>
    <property type="project" value="UniProtKB-KW"/>
</dbReference>
<evidence type="ECO:0000256" key="1">
    <source>
        <dbReference type="ARBA" id="ARBA00001917"/>
    </source>
</evidence>
<dbReference type="InterPro" id="IPR051793">
    <property type="entry name" value="NADH:flavin_oxidoreductase"/>
</dbReference>
<dbReference type="InParanoid" id="A0LN13"/>
<dbReference type="InterPro" id="IPR036188">
    <property type="entry name" value="FAD/NAD-bd_sf"/>
</dbReference>
<evidence type="ECO:0000256" key="6">
    <source>
        <dbReference type="ARBA" id="ARBA00022723"/>
    </source>
</evidence>
<evidence type="ECO:0000256" key="8">
    <source>
        <dbReference type="ARBA" id="ARBA00023004"/>
    </source>
</evidence>
<dbReference type="PANTHER" id="PTHR42917:SF2">
    <property type="entry name" value="2,4-DIENOYL-COA REDUCTASE [(2E)-ENOYL-COA-PRODUCING]"/>
    <property type="match status" value="1"/>
</dbReference>
<dbReference type="InterPro" id="IPR001155">
    <property type="entry name" value="OxRdtase_FMN_N"/>
</dbReference>
<comment type="cofactor">
    <cofactor evidence="2">
        <name>[4Fe-4S] cluster</name>
        <dbReference type="ChEBI" id="CHEBI:49883"/>
    </cofactor>
</comment>
<evidence type="ECO:0000256" key="4">
    <source>
        <dbReference type="ARBA" id="ARBA00022630"/>
    </source>
</evidence>
<dbReference type="KEGG" id="sfu:Sfum_3142"/>
<dbReference type="PRINTS" id="PR00368">
    <property type="entry name" value="FADPNR"/>
</dbReference>
<dbReference type="SUPFAM" id="SSF51905">
    <property type="entry name" value="FAD/NAD(P)-binding domain"/>
    <property type="match status" value="1"/>
</dbReference>
<keyword evidence="6" id="KW-0479">Metal-binding</keyword>
<dbReference type="EMBL" id="CP000478">
    <property type="protein sequence ID" value="ABK18815.1"/>
    <property type="molecule type" value="Genomic_DNA"/>
</dbReference>
<dbReference type="GO" id="GO:0046872">
    <property type="term" value="F:metal ion binding"/>
    <property type="evidence" value="ECO:0007669"/>
    <property type="project" value="UniProtKB-KW"/>
</dbReference>
<keyword evidence="8" id="KW-0408">Iron</keyword>
<accession>A0LN13</accession>
<protein>
    <submittedName>
        <fullName evidence="12">NADH:flavin oxidoreductase/NADH oxidase</fullName>
    </submittedName>
</protein>
<dbReference type="OrthoDB" id="9784632at2"/>
<evidence type="ECO:0000256" key="9">
    <source>
        <dbReference type="ARBA" id="ARBA00023014"/>
    </source>
</evidence>
<dbReference type="InterPro" id="IPR013785">
    <property type="entry name" value="Aldolase_TIM"/>
</dbReference>
<dbReference type="Pfam" id="PF00724">
    <property type="entry name" value="Oxidored_FMN"/>
    <property type="match status" value="1"/>
</dbReference>
<dbReference type="GO" id="GO:0010181">
    <property type="term" value="F:FMN binding"/>
    <property type="evidence" value="ECO:0007669"/>
    <property type="project" value="InterPro"/>
</dbReference>
<evidence type="ECO:0000256" key="3">
    <source>
        <dbReference type="ARBA" id="ARBA00011048"/>
    </source>
</evidence>
<dbReference type="AlphaFoldDB" id="A0LN13"/>
<dbReference type="Gene3D" id="3.40.50.720">
    <property type="entry name" value="NAD(P)-binding Rossmann-like Domain"/>
    <property type="match status" value="1"/>
</dbReference>
<dbReference type="Pfam" id="PF07992">
    <property type="entry name" value="Pyr_redox_2"/>
    <property type="match status" value="1"/>
</dbReference>
<dbReference type="HOGENOM" id="CLU_012153_1_2_7"/>
<name>A0LN13_SYNFM</name>
<dbReference type="eggNOG" id="COG0446">
    <property type="taxonomic scope" value="Bacteria"/>
</dbReference>
<evidence type="ECO:0000313" key="13">
    <source>
        <dbReference type="Proteomes" id="UP000001784"/>
    </source>
</evidence>
<evidence type="ECO:0000313" key="12">
    <source>
        <dbReference type="EMBL" id="ABK18815.1"/>
    </source>
</evidence>
<dbReference type="RefSeq" id="WP_011699940.1">
    <property type="nucleotide sequence ID" value="NC_008554.1"/>
</dbReference>
<keyword evidence="9" id="KW-0411">Iron-sulfur</keyword>
<dbReference type="STRING" id="335543.Sfum_3142"/>
<dbReference type="Gene3D" id="3.20.20.70">
    <property type="entry name" value="Aldolase class I"/>
    <property type="match status" value="1"/>
</dbReference>
<dbReference type="Gene3D" id="3.50.50.60">
    <property type="entry name" value="FAD/NAD(P)-binding domain"/>
    <property type="match status" value="1"/>
</dbReference>
<proteinExistence type="inferred from homology"/>
<dbReference type="SUPFAM" id="SSF51395">
    <property type="entry name" value="FMN-linked oxidoreductases"/>
    <property type="match status" value="1"/>
</dbReference>
<comment type="cofactor">
    <cofactor evidence="1">
        <name>FMN</name>
        <dbReference type="ChEBI" id="CHEBI:58210"/>
    </cofactor>
</comment>
<evidence type="ECO:0000256" key="7">
    <source>
        <dbReference type="ARBA" id="ARBA00023002"/>
    </source>
</evidence>
<dbReference type="Proteomes" id="UP000001784">
    <property type="component" value="Chromosome"/>
</dbReference>
<gene>
    <name evidence="12" type="ordered locus">Sfum_3142</name>
</gene>
<evidence type="ECO:0000256" key="5">
    <source>
        <dbReference type="ARBA" id="ARBA00022643"/>
    </source>
</evidence>
<dbReference type="FunCoup" id="A0LN13">
    <property type="interactions" value="42"/>
</dbReference>
<sequence>MSMDRLFEPVRIGPLTLRNRLVMTAMSTCFAGPRGEVNDRIAEYYAARAAGGTALITVEEAYIHPMLPHVKNALGAYGGHLVGGLAHLARRIHDGGALASLQLGLYFRQQLNGFPSYTVSADSPFREPGCKELNHEEIRYLTVLFADAAERTRAAGFDVVEIHACHGCLLSEFLSPYWNKRKDEYGGDRAGRFRFPLEILAEIRSRLGSEYPVIYRISGSEFVPEGFSAEDAVALSIALENAGVTAINVSGGLGHKNHIAIPPSDVQRGLLLPIAKSIREKVKVPVIVGNSMTPQIAAEAVEAGQADLIGLGRPLIADPEWPRKVAEGRIHELRQCIRCNQGCFGALRDPRRPFISCMYNPVAGREFESPITEAPVKKRVVVVGAGPAGCEAARVARLRGHEVIVLEKQDRVGGQFNLAALPPKKGDFGKLVEFYAGELPRLGVDVRLGTAATTELLKSLKADVYVLATGSTSSRPPIPGADLPHVFMVPEVLWGQAAIDPGPVVVVGGGASGLETADLIAGKGIEVTVIEVLDTAGRDIIGGIGVRESLMSRLSANGVTVLTGHRVVAIREDAVIASDRPLIGGGREVAIPARSVVLALGMRPVDDLSARQAECGGTWHVVGDSRNPGNAFNAIHQAFELAVGI</sequence>
<keyword evidence="5" id="KW-0288">FMN</keyword>
<keyword evidence="13" id="KW-1185">Reference proteome</keyword>
<dbReference type="InterPro" id="IPR023753">
    <property type="entry name" value="FAD/NAD-binding_dom"/>
</dbReference>
<dbReference type="PANTHER" id="PTHR42917">
    <property type="entry name" value="2,4-DIENOYL-COA REDUCTASE"/>
    <property type="match status" value="1"/>
</dbReference>
<comment type="similarity">
    <text evidence="3">In the N-terminal section; belongs to the NADH:flavin oxidoreductase/NADH oxidase family.</text>
</comment>
<feature type="domain" description="FAD/NAD(P)-binding" evidence="11">
    <location>
        <begin position="379"/>
        <end position="615"/>
    </location>
</feature>
<evidence type="ECO:0000256" key="2">
    <source>
        <dbReference type="ARBA" id="ARBA00001966"/>
    </source>
</evidence>
<reference evidence="12 13" key="1">
    <citation type="submission" date="2006-10" db="EMBL/GenBank/DDBJ databases">
        <title>Complete sequence of Syntrophobacter fumaroxidans MPOB.</title>
        <authorList>
            <consortium name="US DOE Joint Genome Institute"/>
            <person name="Copeland A."/>
            <person name="Lucas S."/>
            <person name="Lapidus A."/>
            <person name="Barry K."/>
            <person name="Detter J.C."/>
            <person name="Glavina del Rio T."/>
            <person name="Hammon N."/>
            <person name="Israni S."/>
            <person name="Pitluck S."/>
            <person name="Goltsman E.G."/>
            <person name="Martinez M."/>
            <person name="Schmutz J."/>
            <person name="Larimer F."/>
            <person name="Land M."/>
            <person name="Hauser L."/>
            <person name="Kyrpides N."/>
            <person name="Kim E."/>
            <person name="Boone D.R."/>
            <person name="Brockman F."/>
            <person name="Culley D."/>
            <person name="Ferry J."/>
            <person name="Gunsalus R."/>
            <person name="McInerney M.J."/>
            <person name="Morrison M."/>
            <person name="Plugge C."/>
            <person name="Rohlin L."/>
            <person name="Scholten J."/>
            <person name="Sieber J."/>
            <person name="Stams A.J.M."/>
            <person name="Worm P."/>
            <person name="Henstra A.M."/>
            <person name="Richardson P."/>
        </authorList>
    </citation>
    <scope>NUCLEOTIDE SEQUENCE [LARGE SCALE GENOMIC DNA]</scope>
    <source>
        <strain evidence="13">DSM 10017 / MPOB</strain>
    </source>
</reference>
<organism evidence="12 13">
    <name type="scientific">Syntrophobacter fumaroxidans (strain DSM 10017 / MPOB)</name>
    <dbReference type="NCBI Taxonomy" id="335543"/>
    <lineage>
        <taxon>Bacteria</taxon>
        <taxon>Pseudomonadati</taxon>
        <taxon>Thermodesulfobacteriota</taxon>
        <taxon>Syntrophobacteria</taxon>
        <taxon>Syntrophobacterales</taxon>
        <taxon>Syntrophobacteraceae</taxon>
        <taxon>Syntrophobacter</taxon>
    </lineage>
</organism>
<dbReference type="PRINTS" id="PR00469">
    <property type="entry name" value="PNDRDTASEII"/>
</dbReference>
<dbReference type="eggNOG" id="COG1902">
    <property type="taxonomic scope" value="Bacteria"/>
</dbReference>